<sequence length="178" mass="19202">MHDDHPHPLLSQVPLAVSPFISLPTAVPLPYSYKTLPSTLPPSILQPPQSQTQDQNQTPAYVVSSTGTTATPDQILHSCVALQKHLAEIRDGAARVWGEWVERRGREELVERRRVAPGWLDSGVHLIRPEAVGGREEEGEKMGGEEEGVAGSGTGSGNGRDTQEGEELDRVFGGLGVK</sequence>
<gene>
    <name evidence="2" type="ORF">P153DRAFT_425839</name>
</gene>
<dbReference type="PANTHER" id="PTHR42089">
    <property type="entry name" value="YALI0F09427P"/>
    <property type="match status" value="1"/>
</dbReference>
<name>A0A6A6A0U8_9PLEO</name>
<evidence type="ECO:0000313" key="2">
    <source>
        <dbReference type="EMBL" id="KAF2125440.1"/>
    </source>
</evidence>
<organism evidence="2 3">
    <name type="scientific">Dothidotthia symphoricarpi CBS 119687</name>
    <dbReference type="NCBI Taxonomy" id="1392245"/>
    <lineage>
        <taxon>Eukaryota</taxon>
        <taxon>Fungi</taxon>
        <taxon>Dikarya</taxon>
        <taxon>Ascomycota</taxon>
        <taxon>Pezizomycotina</taxon>
        <taxon>Dothideomycetes</taxon>
        <taxon>Pleosporomycetidae</taxon>
        <taxon>Pleosporales</taxon>
        <taxon>Dothidotthiaceae</taxon>
        <taxon>Dothidotthia</taxon>
    </lineage>
</organism>
<dbReference type="EMBL" id="ML977516">
    <property type="protein sequence ID" value="KAF2125440.1"/>
    <property type="molecule type" value="Genomic_DNA"/>
</dbReference>
<dbReference type="PANTHER" id="PTHR42089:SF1">
    <property type="entry name" value="YALI0F09427P"/>
    <property type="match status" value="1"/>
</dbReference>
<dbReference type="Proteomes" id="UP000799771">
    <property type="component" value="Unassembled WGS sequence"/>
</dbReference>
<feature type="region of interest" description="Disordered" evidence="1">
    <location>
        <begin position="132"/>
        <end position="178"/>
    </location>
</feature>
<dbReference type="OrthoDB" id="5344687at2759"/>
<proteinExistence type="predicted"/>
<dbReference type="AlphaFoldDB" id="A0A6A6A0U8"/>
<dbReference type="RefSeq" id="XP_033519832.1">
    <property type="nucleotide sequence ID" value="XM_033672568.1"/>
</dbReference>
<evidence type="ECO:0000256" key="1">
    <source>
        <dbReference type="SAM" id="MobiDB-lite"/>
    </source>
</evidence>
<feature type="region of interest" description="Disordered" evidence="1">
    <location>
        <begin position="40"/>
        <end position="66"/>
    </location>
</feature>
<protein>
    <submittedName>
        <fullName evidence="2">Uncharacterized protein</fullName>
    </submittedName>
</protein>
<keyword evidence="3" id="KW-1185">Reference proteome</keyword>
<evidence type="ECO:0000313" key="3">
    <source>
        <dbReference type="Proteomes" id="UP000799771"/>
    </source>
</evidence>
<dbReference type="GeneID" id="54413000"/>
<reference evidence="2" key="1">
    <citation type="journal article" date="2020" name="Stud. Mycol.">
        <title>101 Dothideomycetes genomes: a test case for predicting lifestyles and emergence of pathogens.</title>
        <authorList>
            <person name="Haridas S."/>
            <person name="Albert R."/>
            <person name="Binder M."/>
            <person name="Bloem J."/>
            <person name="Labutti K."/>
            <person name="Salamov A."/>
            <person name="Andreopoulos B."/>
            <person name="Baker S."/>
            <person name="Barry K."/>
            <person name="Bills G."/>
            <person name="Bluhm B."/>
            <person name="Cannon C."/>
            <person name="Castanera R."/>
            <person name="Culley D."/>
            <person name="Daum C."/>
            <person name="Ezra D."/>
            <person name="Gonzalez J."/>
            <person name="Henrissat B."/>
            <person name="Kuo A."/>
            <person name="Liang C."/>
            <person name="Lipzen A."/>
            <person name="Lutzoni F."/>
            <person name="Magnuson J."/>
            <person name="Mondo S."/>
            <person name="Nolan M."/>
            <person name="Ohm R."/>
            <person name="Pangilinan J."/>
            <person name="Park H.-J."/>
            <person name="Ramirez L."/>
            <person name="Alfaro M."/>
            <person name="Sun H."/>
            <person name="Tritt A."/>
            <person name="Yoshinaga Y."/>
            <person name="Zwiers L.-H."/>
            <person name="Turgeon B."/>
            <person name="Goodwin S."/>
            <person name="Spatafora J."/>
            <person name="Crous P."/>
            <person name="Grigoriev I."/>
        </authorList>
    </citation>
    <scope>NUCLEOTIDE SEQUENCE</scope>
    <source>
        <strain evidence="2">CBS 119687</strain>
    </source>
</reference>
<accession>A0A6A6A0U8</accession>
<feature type="compositionally biased region" description="Low complexity" evidence="1">
    <location>
        <begin position="40"/>
        <end position="59"/>
    </location>
</feature>
<feature type="compositionally biased region" description="Basic and acidic residues" evidence="1">
    <location>
        <begin position="133"/>
        <end position="144"/>
    </location>
</feature>